<evidence type="ECO:0000313" key="1">
    <source>
        <dbReference type="EMBL" id="MFC4691164.1"/>
    </source>
</evidence>
<dbReference type="EMBL" id="JBHSHB010000023">
    <property type="protein sequence ID" value="MFC4691164.1"/>
    <property type="molecule type" value="Genomic_DNA"/>
</dbReference>
<dbReference type="RefSeq" id="WP_380034683.1">
    <property type="nucleotide sequence ID" value="NZ_JBHSHB010000023.1"/>
</dbReference>
<organism evidence="1 2">
    <name type="scientific">Dokdonia genika</name>
    <dbReference type="NCBI Taxonomy" id="308113"/>
    <lineage>
        <taxon>Bacteria</taxon>
        <taxon>Pseudomonadati</taxon>
        <taxon>Bacteroidota</taxon>
        <taxon>Flavobacteriia</taxon>
        <taxon>Flavobacteriales</taxon>
        <taxon>Flavobacteriaceae</taxon>
        <taxon>Dokdonia</taxon>
    </lineage>
</organism>
<protein>
    <submittedName>
        <fullName evidence="1">LPS export ABC transporter periplasmic protein LptC</fullName>
    </submittedName>
</protein>
<reference evidence="2" key="1">
    <citation type="journal article" date="2019" name="Int. J. Syst. Evol. Microbiol.">
        <title>The Global Catalogue of Microorganisms (GCM) 10K type strain sequencing project: providing services to taxonomists for standard genome sequencing and annotation.</title>
        <authorList>
            <consortium name="The Broad Institute Genomics Platform"/>
            <consortium name="The Broad Institute Genome Sequencing Center for Infectious Disease"/>
            <person name="Wu L."/>
            <person name="Ma J."/>
        </authorList>
    </citation>
    <scope>NUCLEOTIDE SEQUENCE [LARGE SCALE GENOMIC DNA]</scope>
    <source>
        <strain evidence="2">CGMCC 4.7427</strain>
    </source>
</reference>
<dbReference type="Pfam" id="PF06835">
    <property type="entry name" value="LptC"/>
    <property type="match status" value="1"/>
</dbReference>
<proteinExistence type="predicted"/>
<evidence type="ECO:0000313" key="2">
    <source>
        <dbReference type="Proteomes" id="UP001595878"/>
    </source>
</evidence>
<dbReference type="InterPro" id="IPR026265">
    <property type="entry name" value="LptC"/>
</dbReference>
<dbReference type="InterPro" id="IPR010664">
    <property type="entry name" value="LipoPS_assembly_LptC-rel"/>
</dbReference>
<keyword evidence="2" id="KW-1185">Reference proteome</keyword>
<dbReference type="Proteomes" id="UP001595878">
    <property type="component" value="Unassembled WGS sequence"/>
</dbReference>
<gene>
    <name evidence="1" type="primary">lptC</name>
    <name evidence="1" type="ORF">ACFO5T_12045</name>
</gene>
<dbReference type="PROSITE" id="PS51257">
    <property type="entry name" value="PROKAR_LIPOPROTEIN"/>
    <property type="match status" value="1"/>
</dbReference>
<dbReference type="Gene3D" id="2.60.450.10">
    <property type="entry name" value="Lipopolysaccharide (LPS) transport protein A like domain"/>
    <property type="match status" value="1"/>
</dbReference>
<comment type="caution">
    <text evidence="1">The sequence shown here is derived from an EMBL/GenBank/DDBJ whole genome shotgun (WGS) entry which is preliminary data.</text>
</comment>
<sequence>MSLLHRNILKILVTAFAVTLFLSCDSKADDIRRLSMKSDGPVTEGRGINLKYVDSGKVTAHLKTPYIKNYANASFPYEEFPDGIEVTFISEDGKENLITSNYAIRYKGTNLIDLQDNVVLFTHDSITLKAQQLYWDQSNSWIFTDQPYTLILKDGSRNDGDLFDSNEDFTNFVSLNNVAKQYVKENTEDL</sequence>
<dbReference type="NCBIfam" id="TIGR04409">
    <property type="entry name" value="LptC_YrbK"/>
    <property type="match status" value="1"/>
</dbReference>
<accession>A0ABV9LAQ4</accession>
<name>A0ABV9LAQ4_9FLAO</name>